<dbReference type="RefSeq" id="WP_309655972.1">
    <property type="nucleotide sequence ID" value="NZ_JARWAN010000012.1"/>
</dbReference>
<feature type="region of interest" description="Disordered" evidence="1">
    <location>
        <begin position="1"/>
        <end position="52"/>
    </location>
</feature>
<evidence type="ECO:0000313" key="3">
    <source>
        <dbReference type="Proteomes" id="UP001254564"/>
    </source>
</evidence>
<evidence type="ECO:0000313" key="2">
    <source>
        <dbReference type="EMBL" id="MDR5899081.1"/>
    </source>
</evidence>
<dbReference type="InterPro" id="IPR058059">
    <property type="entry name" value="PA3496-like"/>
</dbReference>
<gene>
    <name evidence="2" type="ORF">QC823_08775</name>
</gene>
<reference evidence="2 3" key="1">
    <citation type="submission" date="2023-04" db="EMBL/GenBank/DDBJ databases">
        <title>A long-awaited taxogenomic arrangement of the family Halomonadaceae.</title>
        <authorList>
            <person name="De La Haba R."/>
            <person name="Chuvochina M."/>
            <person name="Wittouck S."/>
            <person name="Arahal D.R."/>
            <person name="Sanchez-Porro C."/>
            <person name="Hugenholtz P."/>
            <person name="Ventosa A."/>
        </authorList>
    </citation>
    <scope>NUCLEOTIDE SEQUENCE [LARGE SCALE GENOMIC DNA]</scope>
    <source>
        <strain evidence="2 3">DSM 21020</strain>
    </source>
</reference>
<dbReference type="NCBIfam" id="NF046101">
    <property type="entry name" value="PA3496_fam"/>
    <property type="match status" value="1"/>
</dbReference>
<organism evidence="2 3">
    <name type="scientific">Vreelandella vilamensis</name>
    <dbReference type="NCBI Taxonomy" id="531309"/>
    <lineage>
        <taxon>Bacteria</taxon>
        <taxon>Pseudomonadati</taxon>
        <taxon>Pseudomonadota</taxon>
        <taxon>Gammaproteobacteria</taxon>
        <taxon>Oceanospirillales</taxon>
        <taxon>Halomonadaceae</taxon>
        <taxon>Vreelandella</taxon>
    </lineage>
</organism>
<comment type="caution">
    <text evidence="2">The sequence shown here is derived from an EMBL/GenBank/DDBJ whole genome shotgun (WGS) entry which is preliminary data.</text>
</comment>
<feature type="compositionally biased region" description="Basic and acidic residues" evidence="1">
    <location>
        <begin position="37"/>
        <end position="52"/>
    </location>
</feature>
<dbReference type="EMBL" id="JARWAN010000012">
    <property type="protein sequence ID" value="MDR5899081.1"/>
    <property type="molecule type" value="Genomic_DNA"/>
</dbReference>
<protein>
    <submittedName>
        <fullName evidence="2">Uncharacterized protein</fullName>
    </submittedName>
</protein>
<proteinExistence type="predicted"/>
<feature type="compositionally biased region" description="Basic and acidic residues" evidence="1">
    <location>
        <begin position="1"/>
        <end position="21"/>
    </location>
</feature>
<name>A0ABU1H453_9GAMM</name>
<keyword evidence="3" id="KW-1185">Reference proteome</keyword>
<dbReference type="Proteomes" id="UP001254564">
    <property type="component" value="Unassembled WGS sequence"/>
</dbReference>
<sequence>MSRDPLNRDVYSRRDDNAADFDHDETESSDAANDDAVNDHYHGRSRAHKSDTLRARRRVEALLDERRLQRAIADDWADESA</sequence>
<accession>A0ABU1H453</accession>
<evidence type="ECO:0000256" key="1">
    <source>
        <dbReference type="SAM" id="MobiDB-lite"/>
    </source>
</evidence>